<evidence type="ECO:0000256" key="2">
    <source>
        <dbReference type="ARBA" id="ARBA00022801"/>
    </source>
</evidence>
<sequence length="417" mass="43716">MKNAKWWVATAAATVTVVATVTAGIVVTQVNQLYYDPAPPLIDAPQPFTPLTPARDVSLAALQPMLDDARLGRASIDIRDLATGEVVLSRDPNAALLPASTTKTLTAAAALLTLDPADRIITEVKQQGEDTAVIIAAGDVWMTEKTISDLAQQISAKLPNVKNILIDTSIWTAPSFLETWDRRDIDGGFVAPLEPAMIHGGRLGGDSGDLPRSHAPALDVAKAVAGELGVPTYGYTTFSGDKETAPTLATVQSPPLRDRLEAMMEESDNVMAEAIGRELSGSDPAGETMRILAERFTVAEDIVVKDNSGLSTDNRISAGLLNSVITAAGTDNKLAPLFTTLPVAGGSGTLIDRYLDKAGRGYVRAKTGTLTDTAALAGTIAAESGHTYSFAIICNDSPVLPARAAMDELTSAIRTAP</sequence>
<dbReference type="PANTHER" id="PTHR30023">
    <property type="entry name" value="D-ALANYL-D-ALANINE CARBOXYPEPTIDASE"/>
    <property type="match status" value="1"/>
</dbReference>
<dbReference type="Gene3D" id="3.40.710.10">
    <property type="entry name" value="DD-peptidase/beta-lactamase superfamily"/>
    <property type="match status" value="2"/>
</dbReference>
<dbReference type="GO" id="GO:0000270">
    <property type="term" value="P:peptidoglycan metabolic process"/>
    <property type="evidence" value="ECO:0007669"/>
    <property type="project" value="TreeGrafter"/>
</dbReference>
<dbReference type="InterPro" id="IPR000667">
    <property type="entry name" value="Peptidase_S13"/>
</dbReference>
<dbReference type="GO" id="GO:0004185">
    <property type="term" value="F:serine-type carboxypeptidase activity"/>
    <property type="evidence" value="ECO:0007669"/>
    <property type="project" value="InterPro"/>
</dbReference>
<reference evidence="4" key="2">
    <citation type="submission" date="2015-05" db="EMBL/GenBank/DDBJ databases">
        <title>Complete genome sequence of Corynebacterium mustelae DSM 45274, isolated from various tissues of a male ferret with lethal sepsis.</title>
        <authorList>
            <person name="Ruckert C."/>
            <person name="Albersmeier A."/>
            <person name="Winkler A."/>
            <person name="Tauch A."/>
        </authorList>
    </citation>
    <scope>NUCLEOTIDE SEQUENCE [LARGE SCALE GENOMIC DNA]</scope>
    <source>
        <strain evidence="4">DSM 45274</strain>
    </source>
</reference>
<keyword evidence="2 3" id="KW-0378">Hydrolase</keyword>
<accession>A0A0G3H0N1</accession>
<evidence type="ECO:0000313" key="3">
    <source>
        <dbReference type="EMBL" id="AKK06979.1"/>
    </source>
</evidence>
<evidence type="ECO:0000313" key="4">
    <source>
        <dbReference type="Proteomes" id="UP000035199"/>
    </source>
</evidence>
<keyword evidence="3" id="KW-0121">Carboxypeptidase</keyword>
<dbReference type="Pfam" id="PF02113">
    <property type="entry name" value="Peptidase_S13"/>
    <property type="match status" value="2"/>
</dbReference>
<name>A0A0G3H0N1_9CORY</name>
<keyword evidence="4" id="KW-1185">Reference proteome</keyword>
<dbReference type="PRINTS" id="PR00922">
    <property type="entry name" value="DADACBPTASE3"/>
</dbReference>
<dbReference type="InterPro" id="IPR012338">
    <property type="entry name" value="Beta-lactam/transpept-like"/>
</dbReference>
<dbReference type="Proteomes" id="UP000035199">
    <property type="component" value="Chromosome"/>
</dbReference>
<dbReference type="AlphaFoldDB" id="A0A0G3H0N1"/>
<dbReference type="STRING" id="571915.CMUST_13425"/>
<proteinExistence type="inferred from homology"/>
<keyword evidence="3" id="KW-0645">Protease</keyword>
<dbReference type="PANTHER" id="PTHR30023:SF0">
    <property type="entry name" value="PENICILLIN-SENSITIVE CARBOXYPEPTIDASE A"/>
    <property type="match status" value="1"/>
</dbReference>
<organism evidence="3 4">
    <name type="scientific">Corynebacterium mustelae</name>
    <dbReference type="NCBI Taxonomy" id="571915"/>
    <lineage>
        <taxon>Bacteria</taxon>
        <taxon>Bacillati</taxon>
        <taxon>Actinomycetota</taxon>
        <taxon>Actinomycetes</taxon>
        <taxon>Mycobacteriales</taxon>
        <taxon>Corynebacteriaceae</taxon>
        <taxon>Corynebacterium</taxon>
    </lineage>
</organism>
<comment type="similarity">
    <text evidence="1">Belongs to the peptidase S13 family.</text>
</comment>
<gene>
    <name evidence="3" type="primary">dacB</name>
    <name evidence="3" type="ORF">CMUST_13425</name>
</gene>
<protein>
    <submittedName>
        <fullName evidence="3">D-alanyl-D-alanine carboxypeptidase, serine-type, PBP4 family</fullName>
        <ecNumber evidence="3">3.4.21.-</ecNumber>
    </submittedName>
</protein>
<dbReference type="SUPFAM" id="SSF56601">
    <property type="entry name" value="beta-lactamase/transpeptidase-like"/>
    <property type="match status" value="1"/>
</dbReference>
<dbReference type="PATRIC" id="fig|571915.4.peg.2879"/>
<dbReference type="GO" id="GO:0006508">
    <property type="term" value="P:proteolysis"/>
    <property type="evidence" value="ECO:0007669"/>
    <property type="project" value="InterPro"/>
</dbReference>
<evidence type="ECO:0000256" key="1">
    <source>
        <dbReference type="ARBA" id="ARBA00006096"/>
    </source>
</evidence>
<dbReference type="EC" id="3.4.21.-" evidence="3"/>
<dbReference type="KEGG" id="cmv:CMUST_13425"/>
<dbReference type="NCBIfam" id="TIGR00666">
    <property type="entry name" value="PBP4"/>
    <property type="match status" value="1"/>
</dbReference>
<dbReference type="RefSeq" id="WP_047262902.1">
    <property type="nucleotide sequence ID" value="NZ_CP011542.1"/>
</dbReference>
<dbReference type="EMBL" id="CP011542">
    <property type="protein sequence ID" value="AKK06979.1"/>
    <property type="molecule type" value="Genomic_DNA"/>
</dbReference>
<reference evidence="3 4" key="1">
    <citation type="journal article" date="2015" name="Genome Announc.">
        <title>Complete Genome Sequence of the Type Strain Corynebacterium mustelae DSM 45274, Isolated from Various Tissues of a Male Ferret with Lethal Sepsis.</title>
        <authorList>
            <person name="Ruckert C."/>
            <person name="Eimer J."/>
            <person name="Winkler A."/>
            <person name="Tauch A."/>
        </authorList>
    </citation>
    <scope>NUCLEOTIDE SEQUENCE [LARGE SCALE GENOMIC DNA]</scope>
    <source>
        <strain evidence="3 4">DSM 45274</strain>
    </source>
</reference>
<dbReference type="OrthoDB" id="56883at2"/>